<dbReference type="Gene3D" id="1.20.120.550">
    <property type="entry name" value="Membrane associated eicosanoid/glutathione metabolism-like domain"/>
    <property type="match status" value="1"/>
</dbReference>
<feature type="transmembrane region" description="Helical" evidence="5">
    <location>
        <begin position="6"/>
        <end position="24"/>
    </location>
</feature>
<evidence type="ECO:0000313" key="7">
    <source>
        <dbReference type="Proteomes" id="UP000559987"/>
    </source>
</evidence>
<keyword evidence="2 5" id="KW-0812">Transmembrane</keyword>
<dbReference type="AlphaFoldDB" id="A0A839UV13"/>
<dbReference type="InterPro" id="IPR001129">
    <property type="entry name" value="Membr-assoc_MAPEG"/>
</dbReference>
<dbReference type="SUPFAM" id="SSF161084">
    <property type="entry name" value="MAPEG domain-like"/>
    <property type="match status" value="1"/>
</dbReference>
<organism evidence="6 7">
    <name type="scientific">Simiduia aestuariiviva</name>
    <dbReference type="NCBI Taxonomy" id="1510459"/>
    <lineage>
        <taxon>Bacteria</taxon>
        <taxon>Pseudomonadati</taxon>
        <taxon>Pseudomonadota</taxon>
        <taxon>Gammaproteobacteria</taxon>
        <taxon>Cellvibrionales</taxon>
        <taxon>Cellvibrionaceae</taxon>
        <taxon>Simiduia</taxon>
    </lineage>
</organism>
<evidence type="ECO:0000256" key="5">
    <source>
        <dbReference type="SAM" id="Phobius"/>
    </source>
</evidence>
<name>A0A839UV13_9GAMM</name>
<reference evidence="6 7" key="1">
    <citation type="submission" date="2020-08" db="EMBL/GenBank/DDBJ databases">
        <title>Genomic Encyclopedia of Type Strains, Phase III (KMG-III): the genomes of soil and plant-associated and newly described type strains.</title>
        <authorList>
            <person name="Whitman W."/>
        </authorList>
    </citation>
    <scope>NUCLEOTIDE SEQUENCE [LARGE SCALE GENOMIC DNA]</scope>
    <source>
        <strain evidence="6 7">CECT 8571</strain>
    </source>
</reference>
<dbReference type="RefSeq" id="WP_183910797.1">
    <property type="nucleotide sequence ID" value="NZ_JACHXZ010000003.1"/>
</dbReference>
<comment type="caution">
    <text evidence="6">The sequence shown here is derived from an EMBL/GenBank/DDBJ whole genome shotgun (WGS) entry which is preliminary data.</text>
</comment>
<protein>
    <submittedName>
        <fullName evidence="6">Putative MAPEG superfamily protein</fullName>
    </submittedName>
</protein>
<accession>A0A839UV13</accession>
<proteinExistence type="predicted"/>
<keyword evidence="4 5" id="KW-0472">Membrane</keyword>
<dbReference type="PANTHER" id="PTHR35371:SF1">
    <property type="entry name" value="BLR7753 PROTEIN"/>
    <property type="match status" value="1"/>
</dbReference>
<dbReference type="Proteomes" id="UP000559987">
    <property type="component" value="Unassembled WGS sequence"/>
</dbReference>
<feature type="transmembrane region" description="Helical" evidence="5">
    <location>
        <begin position="110"/>
        <end position="128"/>
    </location>
</feature>
<evidence type="ECO:0000256" key="4">
    <source>
        <dbReference type="ARBA" id="ARBA00023136"/>
    </source>
</evidence>
<keyword evidence="7" id="KW-1185">Reference proteome</keyword>
<sequence length="129" mass="14185">MTPELNWLALTALLTALMWIPYILNTIQVRGLSNALGYPDDPKPLDAWATRLKKAHYNAIENLPVFAAFVLVAHLAGITSQWTVYACAGYFCARLAYTVVYALGIPVLRTVLFAVSWVCIMTLAGAILL</sequence>
<keyword evidence="3 5" id="KW-1133">Transmembrane helix</keyword>
<dbReference type="Pfam" id="PF01124">
    <property type="entry name" value="MAPEG"/>
    <property type="match status" value="1"/>
</dbReference>
<comment type="subcellular location">
    <subcellularLocation>
        <location evidence="1">Membrane</location>
    </subcellularLocation>
</comment>
<dbReference type="InterPro" id="IPR023352">
    <property type="entry name" value="MAPEG-like_dom_sf"/>
</dbReference>
<evidence type="ECO:0000256" key="1">
    <source>
        <dbReference type="ARBA" id="ARBA00004370"/>
    </source>
</evidence>
<evidence type="ECO:0000256" key="3">
    <source>
        <dbReference type="ARBA" id="ARBA00022989"/>
    </source>
</evidence>
<feature type="transmembrane region" description="Helical" evidence="5">
    <location>
        <begin position="59"/>
        <end position="76"/>
    </location>
</feature>
<dbReference type="GO" id="GO:0016020">
    <property type="term" value="C:membrane"/>
    <property type="evidence" value="ECO:0007669"/>
    <property type="project" value="UniProtKB-SubCell"/>
</dbReference>
<dbReference type="PANTHER" id="PTHR35371">
    <property type="entry name" value="INNER MEMBRANE PROTEIN"/>
    <property type="match status" value="1"/>
</dbReference>
<dbReference type="EMBL" id="JACHXZ010000003">
    <property type="protein sequence ID" value="MBB3169318.1"/>
    <property type="molecule type" value="Genomic_DNA"/>
</dbReference>
<evidence type="ECO:0000313" key="6">
    <source>
        <dbReference type="EMBL" id="MBB3169318.1"/>
    </source>
</evidence>
<evidence type="ECO:0000256" key="2">
    <source>
        <dbReference type="ARBA" id="ARBA00022692"/>
    </source>
</evidence>
<gene>
    <name evidence="6" type="ORF">FHS30_002526</name>
</gene>